<evidence type="ECO:0000256" key="8">
    <source>
        <dbReference type="ARBA" id="ARBA00048367"/>
    </source>
</evidence>
<dbReference type="GO" id="GO:0004693">
    <property type="term" value="F:cyclin-dependent protein serine/threonine kinase activity"/>
    <property type="evidence" value="ECO:0007669"/>
    <property type="project" value="UniProtKB-EC"/>
</dbReference>
<evidence type="ECO:0000256" key="2">
    <source>
        <dbReference type="ARBA" id="ARBA00022527"/>
    </source>
</evidence>
<evidence type="ECO:0000256" key="1">
    <source>
        <dbReference type="ARBA" id="ARBA00012425"/>
    </source>
</evidence>
<dbReference type="InterPro" id="IPR050117">
    <property type="entry name" value="MAPK"/>
</dbReference>
<dbReference type="EC" id="2.7.11.22" evidence="1"/>
<accession>A0A0A9YN04</accession>
<dbReference type="GO" id="GO:0005524">
    <property type="term" value="F:ATP binding"/>
    <property type="evidence" value="ECO:0007669"/>
    <property type="project" value="UniProtKB-UniRule"/>
</dbReference>
<feature type="binding site" evidence="9">
    <location>
        <position position="55"/>
    </location>
    <ligand>
        <name>ATP</name>
        <dbReference type="ChEBI" id="CHEBI:30616"/>
    </ligand>
</feature>
<proteinExistence type="predicted"/>
<keyword evidence="6 9" id="KW-0067">ATP-binding</keyword>
<feature type="region of interest" description="Disordered" evidence="10">
    <location>
        <begin position="336"/>
        <end position="357"/>
    </location>
</feature>
<dbReference type="InterPro" id="IPR000719">
    <property type="entry name" value="Prot_kinase_dom"/>
</dbReference>
<evidence type="ECO:0000256" key="4">
    <source>
        <dbReference type="ARBA" id="ARBA00022741"/>
    </source>
</evidence>
<sequence>MQCNHKLKVNLVSGKSKKVGSMDKYEYLGILGEGSYGKVMKYRHKESGQLVAIKKFIETEEDLIARKMALREIRMLKRLQHDNLVSMLEVFRRKKRFHLVFEYMAQTLLNKIEKCGGLSEELTRKYTFQIVRALDFCHANNIVHRDLKPENVLVSDNDVVKVCDFGFARFVTISQDPFTDYVATRWYRAPELLVGDSQYGRAVDIWALGTLVIEMLTAEPMFAGDSDIDQLHKITKLLGPMTDKQLHCLSRGASGTDLEALKVNDMHPGGYVMLQEVYPFLKNKTVDFVSSCLRMNPQERPKSDQLLTVAYFTWDNFPQKFLPELAQKLAVEAERRPKIQKMPCPPTNKEDGSSPRLTGPIKQEWKLEPQAGNDDVVHIMSLGGRSSGSLGSLLHPKMETEEDHGLPLPPTLYARKREEKEIEEKPSLLRSSKLMARYRKDMMPQTLRIVPVNGRLVFDDSEKYCRDYTYPKKPTSKDFCLPELPGTDAKKRKQEPFLAGDSCVCIPLVTRTTTVCPFCNPLPQL</sequence>
<dbReference type="SUPFAM" id="SSF56112">
    <property type="entry name" value="Protein kinase-like (PK-like)"/>
    <property type="match status" value="1"/>
</dbReference>
<gene>
    <name evidence="12" type="primary">Cdkl2_3</name>
    <name evidence="12" type="ORF">CM83_30279</name>
</gene>
<organism evidence="12">
    <name type="scientific">Lygus hesperus</name>
    <name type="common">Western plant bug</name>
    <dbReference type="NCBI Taxonomy" id="30085"/>
    <lineage>
        <taxon>Eukaryota</taxon>
        <taxon>Metazoa</taxon>
        <taxon>Ecdysozoa</taxon>
        <taxon>Arthropoda</taxon>
        <taxon>Hexapoda</taxon>
        <taxon>Insecta</taxon>
        <taxon>Pterygota</taxon>
        <taxon>Neoptera</taxon>
        <taxon>Paraneoptera</taxon>
        <taxon>Hemiptera</taxon>
        <taxon>Heteroptera</taxon>
        <taxon>Panheteroptera</taxon>
        <taxon>Cimicomorpha</taxon>
        <taxon>Miridae</taxon>
        <taxon>Mirini</taxon>
        <taxon>Lygus</taxon>
    </lineage>
</organism>
<dbReference type="Gene3D" id="3.30.200.20">
    <property type="entry name" value="Phosphorylase Kinase, domain 1"/>
    <property type="match status" value="1"/>
</dbReference>
<dbReference type="PROSITE" id="PS00108">
    <property type="entry name" value="PROTEIN_KINASE_ST"/>
    <property type="match status" value="1"/>
</dbReference>
<evidence type="ECO:0000313" key="12">
    <source>
        <dbReference type="EMBL" id="JAG30915.1"/>
    </source>
</evidence>
<keyword evidence="3" id="KW-0808">Transferase</keyword>
<name>A0A0A9YN04_LYGHE</name>
<reference evidence="12" key="1">
    <citation type="journal article" date="2014" name="PLoS ONE">
        <title>Transcriptome-Based Identification of ABC Transporters in the Western Tarnished Plant Bug Lygus hesperus.</title>
        <authorList>
            <person name="Hull J.J."/>
            <person name="Chaney K."/>
            <person name="Geib S.M."/>
            <person name="Fabrick J.A."/>
            <person name="Brent C.S."/>
            <person name="Walsh D."/>
            <person name="Lavine L.C."/>
        </authorList>
    </citation>
    <scope>NUCLEOTIDE SEQUENCE</scope>
</reference>
<comment type="catalytic activity">
    <reaction evidence="8">
        <text>L-seryl-[protein] + ATP = O-phospho-L-seryl-[protein] + ADP + H(+)</text>
        <dbReference type="Rhea" id="RHEA:17989"/>
        <dbReference type="Rhea" id="RHEA-COMP:9863"/>
        <dbReference type="Rhea" id="RHEA-COMP:11604"/>
        <dbReference type="ChEBI" id="CHEBI:15378"/>
        <dbReference type="ChEBI" id="CHEBI:29999"/>
        <dbReference type="ChEBI" id="CHEBI:30616"/>
        <dbReference type="ChEBI" id="CHEBI:83421"/>
        <dbReference type="ChEBI" id="CHEBI:456216"/>
        <dbReference type="EC" id="2.7.11.22"/>
    </reaction>
</comment>
<evidence type="ECO:0000256" key="6">
    <source>
        <dbReference type="ARBA" id="ARBA00022840"/>
    </source>
</evidence>
<dbReference type="InterPro" id="IPR017441">
    <property type="entry name" value="Protein_kinase_ATP_BS"/>
</dbReference>
<dbReference type="Gene3D" id="1.10.510.10">
    <property type="entry name" value="Transferase(Phosphotransferase) domain 1"/>
    <property type="match status" value="1"/>
</dbReference>
<keyword evidence="2" id="KW-0723">Serine/threonine-protein kinase</keyword>
<dbReference type="PROSITE" id="PS50011">
    <property type="entry name" value="PROTEIN_KINASE_DOM"/>
    <property type="match status" value="1"/>
</dbReference>
<protein>
    <recommendedName>
        <fullName evidence="1">cyclin-dependent kinase</fullName>
        <ecNumber evidence="1">2.7.11.22</ecNumber>
    </recommendedName>
</protein>
<dbReference type="EMBL" id="GBHO01012689">
    <property type="protein sequence ID" value="JAG30915.1"/>
    <property type="molecule type" value="Transcribed_RNA"/>
</dbReference>
<dbReference type="InterPro" id="IPR011009">
    <property type="entry name" value="Kinase-like_dom_sf"/>
</dbReference>
<evidence type="ECO:0000259" key="11">
    <source>
        <dbReference type="PROSITE" id="PS50011"/>
    </source>
</evidence>
<dbReference type="SMART" id="SM00220">
    <property type="entry name" value="S_TKc"/>
    <property type="match status" value="1"/>
</dbReference>
<dbReference type="PROSITE" id="PS00107">
    <property type="entry name" value="PROTEIN_KINASE_ATP"/>
    <property type="match status" value="1"/>
</dbReference>
<dbReference type="Pfam" id="PF00069">
    <property type="entry name" value="Pkinase"/>
    <property type="match status" value="1"/>
</dbReference>
<dbReference type="AlphaFoldDB" id="A0A0A9YN04"/>
<keyword evidence="5 12" id="KW-0418">Kinase</keyword>
<evidence type="ECO:0000256" key="9">
    <source>
        <dbReference type="PROSITE-ProRule" id="PRU10141"/>
    </source>
</evidence>
<comment type="catalytic activity">
    <reaction evidence="7">
        <text>L-threonyl-[protein] + ATP = O-phospho-L-threonyl-[protein] + ADP + H(+)</text>
        <dbReference type="Rhea" id="RHEA:46608"/>
        <dbReference type="Rhea" id="RHEA-COMP:11060"/>
        <dbReference type="Rhea" id="RHEA-COMP:11605"/>
        <dbReference type="ChEBI" id="CHEBI:15378"/>
        <dbReference type="ChEBI" id="CHEBI:30013"/>
        <dbReference type="ChEBI" id="CHEBI:30616"/>
        <dbReference type="ChEBI" id="CHEBI:61977"/>
        <dbReference type="ChEBI" id="CHEBI:456216"/>
        <dbReference type="EC" id="2.7.11.22"/>
    </reaction>
</comment>
<dbReference type="FunFam" id="1.10.510.10:FF:000624">
    <property type="entry name" value="Mitogen-activated protein kinase"/>
    <property type="match status" value="1"/>
</dbReference>
<evidence type="ECO:0000256" key="7">
    <source>
        <dbReference type="ARBA" id="ARBA00047811"/>
    </source>
</evidence>
<evidence type="ECO:0000256" key="5">
    <source>
        <dbReference type="ARBA" id="ARBA00022777"/>
    </source>
</evidence>
<keyword evidence="4 9" id="KW-0547">Nucleotide-binding</keyword>
<feature type="domain" description="Protein kinase" evidence="11">
    <location>
        <begin position="25"/>
        <end position="312"/>
    </location>
</feature>
<evidence type="ECO:0000256" key="10">
    <source>
        <dbReference type="SAM" id="MobiDB-lite"/>
    </source>
</evidence>
<reference evidence="12" key="2">
    <citation type="submission" date="2014-07" db="EMBL/GenBank/DDBJ databases">
        <authorList>
            <person name="Hull J."/>
        </authorList>
    </citation>
    <scope>NUCLEOTIDE SEQUENCE</scope>
</reference>
<dbReference type="InterPro" id="IPR008271">
    <property type="entry name" value="Ser/Thr_kinase_AS"/>
</dbReference>
<dbReference type="FunFam" id="3.30.200.20:FF:000049">
    <property type="entry name" value="cyclin-dependent kinase-like 1 isoform X1"/>
    <property type="match status" value="1"/>
</dbReference>
<dbReference type="PANTHER" id="PTHR24055">
    <property type="entry name" value="MITOGEN-ACTIVATED PROTEIN KINASE"/>
    <property type="match status" value="1"/>
</dbReference>
<evidence type="ECO:0000256" key="3">
    <source>
        <dbReference type="ARBA" id="ARBA00022679"/>
    </source>
</evidence>